<proteinExistence type="predicted"/>
<dbReference type="InterPro" id="IPR028087">
    <property type="entry name" value="Tad_N"/>
</dbReference>
<reference evidence="3 4" key="1">
    <citation type="submission" date="2019-12" db="EMBL/GenBank/DDBJ databases">
        <title>Maritimibacter sp. nov. sp. isolated from sea sand.</title>
        <authorList>
            <person name="Kim J."/>
            <person name="Jeong S.E."/>
            <person name="Jung H.S."/>
            <person name="Jeon C.O."/>
        </authorList>
    </citation>
    <scope>NUCLEOTIDE SEQUENCE [LARGE SCALE GENOMIC DNA]</scope>
    <source>
        <strain evidence="3 4">DP07</strain>
    </source>
</reference>
<evidence type="ECO:0000256" key="1">
    <source>
        <dbReference type="SAM" id="Phobius"/>
    </source>
</evidence>
<sequence>MTDTQTSRFRRDEDGGFIIFGLAVFMMMCLAGGLAVDVMRYETHRVHVQNTLDRAVLAAASLDQPLSSEEVVLDYFAKAGLGHIISADDLTIDESWVEKTVDGETQRVYTERRVGANLDLAVPTTFLRMADMTEFRMPASGAAEEAVSLTEVSLVLDVSGSMGSSSYSGYSKLYELQRAAKRFVNLMLCDPSDPDETSNCIVEEGRISINVVPYAEQVLLGDNLLSYFNHTAEHTESTCVTFYEDDFDTVGIPAYSASDFANNGRPLPLVFGDPVQLTGYFDPRRGRNDTPRPDAYSPCYNDYSGTSTDAWREVLAFGRTAAELRTKIDSLRASGNTSIDLGMKWGAALLDPAAQPAISGMIASGDVHEDFEGRPYNYSRRGIEKVIVLMTDGENTSQDYLREGFHSGPSGVYKANSSDDWSVYDAANDRYYWADGGQWLDHPYGEGEHEECSWTREYYGYYWWQYDWVESCDMVAEGDGATQLTFTELWREKTTAWYDQWSFLNDAAASFNYYEKNNNLDAICDAVKAEGMVVFAIGFEVSDSQDDIMRNCASAPSYYFDVNGLDISDAFAAIAREISKLRLVN</sequence>
<dbReference type="AlphaFoldDB" id="A0A845M883"/>
<comment type="caution">
    <text evidence="3">The sequence shown here is derived from an EMBL/GenBank/DDBJ whole genome shotgun (WGS) entry which is preliminary data.</text>
</comment>
<dbReference type="InterPro" id="IPR036465">
    <property type="entry name" value="vWFA_dom_sf"/>
</dbReference>
<dbReference type="RefSeq" id="WP_161352190.1">
    <property type="nucleotide sequence ID" value="NZ_WTUX01000017.1"/>
</dbReference>
<dbReference type="Proteomes" id="UP000467322">
    <property type="component" value="Unassembled WGS sequence"/>
</dbReference>
<dbReference type="Gene3D" id="3.40.50.410">
    <property type="entry name" value="von Willebrand factor, type A domain"/>
    <property type="match status" value="1"/>
</dbReference>
<keyword evidence="4" id="KW-1185">Reference proteome</keyword>
<feature type="transmembrane region" description="Helical" evidence="1">
    <location>
        <begin position="17"/>
        <end position="36"/>
    </location>
</feature>
<dbReference type="EMBL" id="WTUX01000017">
    <property type="protein sequence ID" value="MZR14067.1"/>
    <property type="molecule type" value="Genomic_DNA"/>
</dbReference>
<protein>
    <recommendedName>
        <fullName evidence="2">Putative Flp pilus-assembly TadG-like N-terminal domain-containing protein</fullName>
    </recommendedName>
</protein>
<organism evidence="3 4">
    <name type="scientific">Maritimibacter harenae</name>
    <dbReference type="NCBI Taxonomy" id="2606218"/>
    <lineage>
        <taxon>Bacteria</taxon>
        <taxon>Pseudomonadati</taxon>
        <taxon>Pseudomonadota</taxon>
        <taxon>Alphaproteobacteria</taxon>
        <taxon>Rhodobacterales</taxon>
        <taxon>Roseobacteraceae</taxon>
        <taxon>Maritimibacter</taxon>
    </lineage>
</organism>
<keyword evidence="1" id="KW-0812">Transmembrane</keyword>
<dbReference type="SUPFAM" id="SSF53300">
    <property type="entry name" value="vWA-like"/>
    <property type="match status" value="1"/>
</dbReference>
<dbReference type="Pfam" id="PF13400">
    <property type="entry name" value="Tad"/>
    <property type="match status" value="1"/>
</dbReference>
<feature type="domain" description="Putative Flp pilus-assembly TadG-like N-terminal" evidence="2">
    <location>
        <begin position="15"/>
        <end position="61"/>
    </location>
</feature>
<accession>A0A845M883</accession>
<evidence type="ECO:0000259" key="2">
    <source>
        <dbReference type="Pfam" id="PF13400"/>
    </source>
</evidence>
<gene>
    <name evidence="3" type="ORF">GQE99_13675</name>
</gene>
<keyword evidence="1" id="KW-0472">Membrane</keyword>
<keyword evidence="1" id="KW-1133">Transmembrane helix</keyword>
<evidence type="ECO:0000313" key="3">
    <source>
        <dbReference type="EMBL" id="MZR14067.1"/>
    </source>
</evidence>
<evidence type="ECO:0000313" key="4">
    <source>
        <dbReference type="Proteomes" id="UP000467322"/>
    </source>
</evidence>
<name>A0A845M883_9RHOB</name>